<dbReference type="AlphaFoldDB" id="A0A0M0LJP0"/>
<keyword evidence="3" id="KW-1185">Reference proteome</keyword>
<dbReference type="PANTHER" id="PTHR43441">
    <property type="entry name" value="RIBOSOMAL-PROTEIN-SERINE ACETYLTRANSFERASE"/>
    <property type="match status" value="1"/>
</dbReference>
<dbReference type="Gene3D" id="3.40.630.30">
    <property type="match status" value="1"/>
</dbReference>
<name>A0A0M0LJP0_9BACL</name>
<evidence type="ECO:0000259" key="1">
    <source>
        <dbReference type="PROSITE" id="PS51186"/>
    </source>
</evidence>
<dbReference type="GO" id="GO:0008999">
    <property type="term" value="F:protein-N-terminal-alanine acetyltransferase activity"/>
    <property type="evidence" value="ECO:0007669"/>
    <property type="project" value="TreeGrafter"/>
</dbReference>
<dbReference type="GO" id="GO:0005737">
    <property type="term" value="C:cytoplasm"/>
    <property type="evidence" value="ECO:0007669"/>
    <property type="project" value="TreeGrafter"/>
</dbReference>
<dbReference type="InterPro" id="IPR000182">
    <property type="entry name" value="GNAT_dom"/>
</dbReference>
<dbReference type="PATRIC" id="fig|263475.3.peg.611"/>
<proteinExistence type="predicted"/>
<dbReference type="OrthoDB" id="9784707at2"/>
<protein>
    <recommendedName>
        <fullName evidence="1">N-acetyltransferase domain-containing protein</fullName>
    </recommendedName>
</protein>
<dbReference type="RefSeq" id="WP_053415332.1">
    <property type="nucleotide sequence ID" value="NZ_LILB01000001.1"/>
</dbReference>
<dbReference type="PROSITE" id="PS51186">
    <property type="entry name" value="GNAT"/>
    <property type="match status" value="1"/>
</dbReference>
<dbReference type="Proteomes" id="UP000036867">
    <property type="component" value="Unassembled WGS sequence"/>
</dbReference>
<dbReference type="InterPro" id="IPR016181">
    <property type="entry name" value="Acyl_CoA_acyltransferase"/>
</dbReference>
<dbReference type="STRING" id="263475.AMD00_01485"/>
<accession>A0A0M0LJP0</accession>
<dbReference type="GO" id="GO:1990189">
    <property type="term" value="F:protein N-terminal-serine acetyltransferase activity"/>
    <property type="evidence" value="ECO:0007669"/>
    <property type="project" value="TreeGrafter"/>
</dbReference>
<dbReference type="PANTHER" id="PTHR43441:SF12">
    <property type="entry name" value="RIBOSOMAL N-ACETYLTRANSFERASE YDAF-RELATED"/>
    <property type="match status" value="1"/>
</dbReference>
<dbReference type="SUPFAM" id="SSF55729">
    <property type="entry name" value="Acyl-CoA N-acyltransferases (Nat)"/>
    <property type="match status" value="1"/>
</dbReference>
<organism evidence="2 3">
    <name type="scientific">Viridibacillus arvi</name>
    <dbReference type="NCBI Taxonomy" id="263475"/>
    <lineage>
        <taxon>Bacteria</taxon>
        <taxon>Bacillati</taxon>
        <taxon>Bacillota</taxon>
        <taxon>Bacilli</taxon>
        <taxon>Bacillales</taxon>
        <taxon>Caryophanaceae</taxon>
        <taxon>Viridibacillus</taxon>
    </lineage>
</organism>
<reference evidence="3" key="1">
    <citation type="submission" date="2015-08" db="EMBL/GenBank/DDBJ databases">
        <title>Fjat-10028 dsm 16317.</title>
        <authorList>
            <person name="Liu B."/>
            <person name="Wang J."/>
            <person name="Zhu Y."/>
            <person name="Liu G."/>
            <person name="Chen Q."/>
            <person name="Chen Z."/>
            <person name="Lan J."/>
            <person name="Che J."/>
            <person name="Ge C."/>
            <person name="Shi H."/>
            <person name="Pan Z."/>
            <person name="Liu X."/>
        </authorList>
    </citation>
    <scope>NUCLEOTIDE SEQUENCE [LARGE SCALE GENOMIC DNA]</scope>
    <source>
        <strain evidence="3">DSM 16317</strain>
    </source>
</reference>
<dbReference type="EMBL" id="LILB01000001">
    <property type="protein sequence ID" value="KOO51206.1"/>
    <property type="molecule type" value="Genomic_DNA"/>
</dbReference>
<dbReference type="GeneID" id="301134793"/>
<gene>
    <name evidence="2" type="ORF">AMD00_01485</name>
</gene>
<dbReference type="InterPro" id="IPR051908">
    <property type="entry name" value="Ribosomal_N-acetyltransferase"/>
</dbReference>
<feature type="domain" description="N-acetyltransferase" evidence="1">
    <location>
        <begin position="10"/>
        <end position="177"/>
    </location>
</feature>
<comment type="caution">
    <text evidence="2">The sequence shown here is derived from an EMBL/GenBank/DDBJ whole genome shotgun (WGS) entry which is preliminary data.</text>
</comment>
<evidence type="ECO:0000313" key="3">
    <source>
        <dbReference type="Proteomes" id="UP000036867"/>
    </source>
</evidence>
<evidence type="ECO:0000313" key="2">
    <source>
        <dbReference type="EMBL" id="KOO51206.1"/>
    </source>
</evidence>
<dbReference type="Pfam" id="PF13302">
    <property type="entry name" value="Acetyltransf_3"/>
    <property type="match status" value="1"/>
</dbReference>
<sequence length="181" mass="21249">MFTVEIDKKLQLKLLQEHDAQELFTVMMGSKESLREWLPFIDSNEVVEDTLQFIRSSMKQFSANDGFQTAIVYEDNIVGVIGFHHINWQNKSTSIGYWLAKDYEGLGIMTKSVHKLMDHAFHDLKLKRIEIRAAIENKRSRAIPERLGMTLEGCSRQSEWLYDHFVDHAVYSILQEEWRIK</sequence>